<gene>
    <name evidence="3" type="ORF">NDU88_005102</name>
</gene>
<comment type="caution">
    <text evidence="3">The sequence shown here is derived from an EMBL/GenBank/DDBJ whole genome shotgun (WGS) entry which is preliminary data.</text>
</comment>
<dbReference type="EMBL" id="JANPWB010000012">
    <property type="protein sequence ID" value="KAJ1116897.1"/>
    <property type="molecule type" value="Genomic_DNA"/>
</dbReference>
<proteinExistence type="predicted"/>
<protein>
    <submittedName>
        <fullName evidence="3">Uncharacterized protein</fullName>
    </submittedName>
</protein>
<sequence length="523" mass="60017">MNLEAKEKEDVRWSVSRTAMNKEDAEAFFEGAVHLKKCSQENNSNENQKENQTSRWRMDPSSGNIPRSSQKMLQSPFLRRLELLPSELNTPAKATDDTSVIGSQFTHTNAVVQSANKVPTGRQLSRSPVVAKNHDQKVLLVNKDDSLHCENNMRQQMLSGIPDYEHTKADEESGHECRGTLSTCGSSGTSCCQHHHISSSSLPLLHVRSKIPMDKMEPLSATVNQENTDEGTESLNLTSLTKSYNYSTRMAKSSKKMRLSQVPIHRTSEIRVSGVLRRLPGCHLQSQDLEFLMQMEYKRKAKALKKELLCLRHEVMKVRWEKEGMLAVQDNIKKDIQQMKGSYDEVMNLGRYFLSRHHQVECIETLGEDDVLSQLNAQAVLCVLHKQNAKLERMIQEMKTRKNHDDTIQTQPVEENISQKLEAYNNQVKVAECTLQRAQDDVDGLKCRIKNLQQKVSIAEENLMKTQSEICCLKSSKETVAASKPMDEFEERRLRRKLERILHRMEIFMEREKIIQRLRKTLG</sequence>
<evidence type="ECO:0000256" key="2">
    <source>
        <dbReference type="SAM" id="MobiDB-lite"/>
    </source>
</evidence>
<evidence type="ECO:0000256" key="1">
    <source>
        <dbReference type="SAM" id="Coils"/>
    </source>
</evidence>
<dbReference type="Proteomes" id="UP001066276">
    <property type="component" value="Chromosome 8"/>
</dbReference>
<name>A0AAV7NQI7_PLEWA</name>
<accession>A0AAV7NQI7</accession>
<keyword evidence="4" id="KW-1185">Reference proteome</keyword>
<dbReference type="AlphaFoldDB" id="A0AAV7NQI7"/>
<feature type="coiled-coil region" evidence="1">
    <location>
        <begin position="414"/>
        <end position="469"/>
    </location>
</feature>
<keyword evidence="1" id="KW-0175">Coiled coil</keyword>
<evidence type="ECO:0000313" key="3">
    <source>
        <dbReference type="EMBL" id="KAJ1116897.1"/>
    </source>
</evidence>
<feature type="compositionally biased region" description="Low complexity" evidence="2">
    <location>
        <begin position="40"/>
        <end position="54"/>
    </location>
</feature>
<feature type="compositionally biased region" description="Polar residues" evidence="2">
    <location>
        <begin position="61"/>
        <end position="70"/>
    </location>
</feature>
<evidence type="ECO:0000313" key="4">
    <source>
        <dbReference type="Proteomes" id="UP001066276"/>
    </source>
</evidence>
<feature type="region of interest" description="Disordered" evidence="2">
    <location>
        <begin position="39"/>
        <end position="70"/>
    </location>
</feature>
<organism evidence="3 4">
    <name type="scientific">Pleurodeles waltl</name>
    <name type="common">Iberian ribbed newt</name>
    <dbReference type="NCBI Taxonomy" id="8319"/>
    <lineage>
        <taxon>Eukaryota</taxon>
        <taxon>Metazoa</taxon>
        <taxon>Chordata</taxon>
        <taxon>Craniata</taxon>
        <taxon>Vertebrata</taxon>
        <taxon>Euteleostomi</taxon>
        <taxon>Amphibia</taxon>
        <taxon>Batrachia</taxon>
        <taxon>Caudata</taxon>
        <taxon>Salamandroidea</taxon>
        <taxon>Salamandridae</taxon>
        <taxon>Pleurodelinae</taxon>
        <taxon>Pleurodeles</taxon>
    </lineage>
</organism>
<reference evidence="3" key="1">
    <citation type="journal article" date="2022" name="bioRxiv">
        <title>Sequencing and chromosome-scale assembly of the giantPleurodeles waltlgenome.</title>
        <authorList>
            <person name="Brown T."/>
            <person name="Elewa A."/>
            <person name="Iarovenko S."/>
            <person name="Subramanian E."/>
            <person name="Araus A.J."/>
            <person name="Petzold A."/>
            <person name="Susuki M."/>
            <person name="Suzuki K.-i.T."/>
            <person name="Hayashi T."/>
            <person name="Toyoda A."/>
            <person name="Oliveira C."/>
            <person name="Osipova E."/>
            <person name="Leigh N.D."/>
            <person name="Simon A."/>
            <person name="Yun M.H."/>
        </authorList>
    </citation>
    <scope>NUCLEOTIDE SEQUENCE</scope>
    <source>
        <strain evidence="3">20211129_DDA</strain>
        <tissue evidence="3">Liver</tissue>
    </source>
</reference>